<evidence type="ECO:0000256" key="6">
    <source>
        <dbReference type="ARBA" id="ARBA00023239"/>
    </source>
</evidence>
<evidence type="ECO:0000313" key="9">
    <source>
        <dbReference type="Proteomes" id="UP000249419"/>
    </source>
</evidence>
<evidence type="ECO:0000313" key="8">
    <source>
        <dbReference type="EMBL" id="RAO27909.1"/>
    </source>
</evidence>
<gene>
    <name evidence="8" type="ORF">PSN13_05797</name>
</gene>
<comment type="catalytic activity">
    <reaction evidence="1">
        <text>L-fuconate = 2-dehydro-3-deoxy-L-fuconate + H2O</text>
        <dbReference type="Rhea" id="RHEA:22772"/>
        <dbReference type="ChEBI" id="CHEBI:15377"/>
        <dbReference type="ChEBI" id="CHEBI:21291"/>
        <dbReference type="ChEBI" id="CHEBI:37448"/>
        <dbReference type="EC" id="4.2.1.68"/>
    </reaction>
</comment>
<dbReference type="InterPro" id="IPR046945">
    <property type="entry name" value="RHMD-like"/>
</dbReference>
<reference evidence="8 9" key="1">
    <citation type="submission" date="2018-03" db="EMBL/GenBank/DDBJ databases">
        <title>Defining the species Micromonospora saelicesensis and Micromonospora noduli under the framework of genomics.</title>
        <authorList>
            <person name="Riesco R."/>
            <person name="Trujillo M.E."/>
        </authorList>
    </citation>
    <scope>NUCLEOTIDE SEQUENCE [LARGE SCALE GENOMIC DNA]</scope>
    <source>
        <strain evidence="8 9">PSN13</strain>
    </source>
</reference>
<name>A0A328NEC5_9ACTN</name>
<keyword evidence="6" id="KW-0456">Lyase</keyword>
<dbReference type="Pfam" id="PF13378">
    <property type="entry name" value="MR_MLE_C"/>
    <property type="match status" value="1"/>
</dbReference>
<evidence type="ECO:0000256" key="3">
    <source>
        <dbReference type="ARBA" id="ARBA00013142"/>
    </source>
</evidence>
<dbReference type="PANTHER" id="PTHR13794:SF58">
    <property type="entry name" value="MITOCHONDRIAL ENOLASE SUPERFAMILY MEMBER 1"/>
    <property type="match status" value="1"/>
</dbReference>
<dbReference type="InterPro" id="IPR013341">
    <property type="entry name" value="Mandelate_racemase_N_dom"/>
</dbReference>
<dbReference type="Gene3D" id="3.20.20.120">
    <property type="entry name" value="Enolase-like C-terminal domain"/>
    <property type="match status" value="1"/>
</dbReference>
<dbReference type="EC" id="4.2.1.68" evidence="3"/>
<evidence type="ECO:0000259" key="7">
    <source>
        <dbReference type="SMART" id="SM00922"/>
    </source>
</evidence>
<dbReference type="SMART" id="SM00922">
    <property type="entry name" value="MR_MLE"/>
    <property type="match status" value="1"/>
</dbReference>
<comment type="cofactor">
    <cofactor evidence="2">
        <name>Mg(2+)</name>
        <dbReference type="ChEBI" id="CHEBI:18420"/>
    </cofactor>
</comment>
<dbReference type="GO" id="GO:0009063">
    <property type="term" value="P:amino acid catabolic process"/>
    <property type="evidence" value="ECO:0007669"/>
    <property type="project" value="InterPro"/>
</dbReference>
<dbReference type="RefSeq" id="WP_112678310.1">
    <property type="nucleotide sequence ID" value="NZ_PYAG01000039.1"/>
</dbReference>
<dbReference type="SFLD" id="SFLDF00111">
    <property type="entry name" value="L-fuconate_dehydratase"/>
    <property type="match status" value="1"/>
</dbReference>
<dbReference type="PANTHER" id="PTHR13794">
    <property type="entry name" value="ENOLASE SUPERFAMILY, MANDELATE RACEMASE"/>
    <property type="match status" value="1"/>
</dbReference>
<dbReference type="FunFam" id="3.20.20.120:FF:000007">
    <property type="entry name" value="Mitochondrial enolase superfamily member 1"/>
    <property type="match status" value="1"/>
</dbReference>
<evidence type="ECO:0000256" key="4">
    <source>
        <dbReference type="ARBA" id="ARBA00022723"/>
    </source>
</evidence>
<evidence type="ECO:0000256" key="2">
    <source>
        <dbReference type="ARBA" id="ARBA00001946"/>
    </source>
</evidence>
<sequence>MAVITSVDTYDVRFPTSRDLDGSDAMNPDPDYSAAYLVLSTDDGPDGHGFTFTIGRGNDVCRAAIEALVPYVVGLDPDTVDLGAFARSLTQDSQLRWLGPEKGVMHLAAAAVINAMWDLVAKRAGKPVWRYLADLSPEQIVDLVDWRYLTDALTPDEALEILRAAEPGRADRIARLTERGYPAYTTSPGWLGYSDDKVVRLARQAVADGFTQIKLKVGADAADDVRRLKIAREAVGPQIRIALDANQRWDVAEAVERMRELAPYDPWWIEEPTSPDDVLAHAAIRSALATSAPDGGPIRVATGEHVANRVVFKQLLQADAVDVVQIDACRVGGVNENVAILLLALKYGVPVCPHAGGVGLCELVQHLSMFDFVAVSGSMRDRVVEYVDHLHEHFLDPVVIKDGHYVAPSAPGFSAAMRPESLATYAYPDGPAWV</sequence>
<dbReference type="GO" id="GO:0050023">
    <property type="term" value="F:L-fuconate dehydratase activity"/>
    <property type="evidence" value="ECO:0007669"/>
    <property type="project" value="UniProtKB-EC"/>
</dbReference>
<evidence type="ECO:0000256" key="1">
    <source>
        <dbReference type="ARBA" id="ARBA00001737"/>
    </source>
</evidence>
<keyword evidence="4" id="KW-0479">Metal-binding</keyword>
<dbReference type="AlphaFoldDB" id="A0A328NEC5"/>
<dbReference type="PROSITE" id="PS00909">
    <property type="entry name" value="MR_MLE_2"/>
    <property type="match status" value="1"/>
</dbReference>
<dbReference type="Proteomes" id="UP000249419">
    <property type="component" value="Unassembled WGS sequence"/>
</dbReference>
<dbReference type="SFLD" id="SFLDG00179">
    <property type="entry name" value="mandelate_racemase"/>
    <property type="match status" value="1"/>
</dbReference>
<accession>A0A328NEC5</accession>
<dbReference type="SUPFAM" id="SSF51604">
    <property type="entry name" value="Enolase C-terminal domain-like"/>
    <property type="match status" value="1"/>
</dbReference>
<dbReference type="InterPro" id="IPR029017">
    <property type="entry name" value="Enolase-like_N"/>
</dbReference>
<dbReference type="SFLD" id="SFLDS00001">
    <property type="entry name" value="Enolase"/>
    <property type="match status" value="1"/>
</dbReference>
<dbReference type="InterPro" id="IPR029065">
    <property type="entry name" value="Enolase_C-like"/>
</dbReference>
<dbReference type="GO" id="GO:0000287">
    <property type="term" value="F:magnesium ion binding"/>
    <property type="evidence" value="ECO:0007669"/>
    <property type="project" value="TreeGrafter"/>
</dbReference>
<protein>
    <recommendedName>
        <fullName evidence="3">L-fuconate dehydratase</fullName>
        <ecNumber evidence="3">4.2.1.68</ecNumber>
    </recommendedName>
</protein>
<keyword evidence="5" id="KW-0460">Magnesium</keyword>
<comment type="caution">
    <text evidence="8">The sequence shown here is derived from an EMBL/GenBank/DDBJ whole genome shotgun (WGS) entry which is preliminary data.</text>
</comment>
<dbReference type="GO" id="GO:0016052">
    <property type="term" value="P:carbohydrate catabolic process"/>
    <property type="evidence" value="ECO:0007669"/>
    <property type="project" value="InterPro"/>
</dbReference>
<dbReference type="InterPro" id="IPR036849">
    <property type="entry name" value="Enolase-like_C_sf"/>
</dbReference>
<dbReference type="InterPro" id="IPR018110">
    <property type="entry name" value="Mandel_Rmase/mucon_lact_enz_CS"/>
</dbReference>
<dbReference type="SUPFAM" id="SSF54826">
    <property type="entry name" value="Enolase N-terminal domain-like"/>
    <property type="match status" value="1"/>
</dbReference>
<dbReference type="Pfam" id="PF02746">
    <property type="entry name" value="MR_MLE_N"/>
    <property type="match status" value="1"/>
</dbReference>
<evidence type="ECO:0000256" key="5">
    <source>
        <dbReference type="ARBA" id="ARBA00022842"/>
    </source>
</evidence>
<dbReference type="InterPro" id="IPR013342">
    <property type="entry name" value="Mandelate_racemase_C"/>
</dbReference>
<feature type="domain" description="Mandelate racemase/muconate lactonizing enzyme C-terminal" evidence="7">
    <location>
        <begin position="195"/>
        <end position="291"/>
    </location>
</feature>
<dbReference type="EMBL" id="PYAG01000039">
    <property type="protein sequence ID" value="RAO27909.1"/>
    <property type="molecule type" value="Genomic_DNA"/>
</dbReference>
<dbReference type="CDD" id="cd03324">
    <property type="entry name" value="rTSbeta_L-fuconate_dehydratase"/>
    <property type="match status" value="1"/>
</dbReference>
<dbReference type="InterPro" id="IPR034610">
    <property type="entry name" value="L-fuconate_dehydratase"/>
</dbReference>
<proteinExistence type="predicted"/>
<dbReference type="Gene3D" id="3.30.390.10">
    <property type="entry name" value="Enolase-like, N-terminal domain"/>
    <property type="match status" value="1"/>
</dbReference>
<organism evidence="8 9">
    <name type="scientific">Micromonospora saelicesensis</name>
    <dbReference type="NCBI Taxonomy" id="285676"/>
    <lineage>
        <taxon>Bacteria</taxon>
        <taxon>Bacillati</taxon>
        <taxon>Actinomycetota</taxon>
        <taxon>Actinomycetes</taxon>
        <taxon>Micromonosporales</taxon>
        <taxon>Micromonosporaceae</taxon>
        <taxon>Micromonospora</taxon>
    </lineage>
</organism>